<protein>
    <submittedName>
        <fullName evidence="3">TerD family protein</fullName>
    </submittedName>
</protein>
<dbReference type="CDD" id="cd06974">
    <property type="entry name" value="TerD_like"/>
    <property type="match status" value="1"/>
</dbReference>
<dbReference type="Gene3D" id="2.60.60.30">
    <property type="entry name" value="sav2460 like domains"/>
    <property type="match status" value="1"/>
</dbReference>
<dbReference type="PANTHER" id="PTHR32097">
    <property type="entry name" value="CAMP-BINDING PROTEIN 1-RELATED"/>
    <property type="match status" value="1"/>
</dbReference>
<keyword evidence="4" id="KW-1185">Reference proteome</keyword>
<dbReference type="InterPro" id="IPR029024">
    <property type="entry name" value="TerB-like"/>
</dbReference>
<dbReference type="InterPro" id="IPR029058">
    <property type="entry name" value="AB_hydrolase_fold"/>
</dbReference>
<dbReference type="CDD" id="cd00085">
    <property type="entry name" value="HNHc"/>
    <property type="match status" value="1"/>
</dbReference>
<dbReference type="SUPFAM" id="SSF158682">
    <property type="entry name" value="TerB-like"/>
    <property type="match status" value="1"/>
</dbReference>
<dbReference type="PANTHER" id="PTHR32097:SF3">
    <property type="entry name" value="TELLURITE RESISTANCE PROTEIN"/>
    <property type="match status" value="1"/>
</dbReference>
<dbReference type="InterPro" id="IPR002711">
    <property type="entry name" value="HNH"/>
</dbReference>
<name>A0ABU4DNX3_9DEIO</name>
<feature type="region of interest" description="Disordered" evidence="1">
    <location>
        <begin position="171"/>
        <end position="196"/>
    </location>
</feature>
<dbReference type="Pfam" id="PF02342">
    <property type="entry name" value="TerD"/>
    <property type="match status" value="1"/>
</dbReference>
<organism evidence="3 4">
    <name type="scientific">Deinococcus arenicola</name>
    <dbReference type="NCBI Taxonomy" id="2994950"/>
    <lineage>
        <taxon>Bacteria</taxon>
        <taxon>Thermotogati</taxon>
        <taxon>Deinococcota</taxon>
        <taxon>Deinococci</taxon>
        <taxon>Deinococcales</taxon>
        <taxon>Deinococcaceae</taxon>
        <taxon>Deinococcus</taxon>
    </lineage>
</organism>
<feature type="compositionally biased region" description="Polar residues" evidence="1">
    <location>
        <begin position="186"/>
        <end position="196"/>
    </location>
</feature>
<evidence type="ECO:0000256" key="1">
    <source>
        <dbReference type="SAM" id="MobiDB-lite"/>
    </source>
</evidence>
<dbReference type="EMBL" id="JAPMIV010000007">
    <property type="protein sequence ID" value="MDV6374133.1"/>
    <property type="molecule type" value="Genomic_DNA"/>
</dbReference>
<evidence type="ECO:0000259" key="2">
    <source>
        <dbReference type="SMART" id="SM00507"/>
    </source>
</evidence>
<gene>
    <name evidence="3" type="ORF">ORD21_05925</name>
</gene>
<reference evidence="3 4" key="1">
    <citation type="submission" date="2022-11" db="EMBL/GenBank/DDBJ databases">
        <title>Deinococcus ZS9-10, Low Temperature and Draught-tolerating, UV-resistant Bacteria from Continental Antarctica.</title>
        <authorList>
            <person name="Cheng L."/>
        </authorList>
    </citation>
    <scope>NUCLEOTIDE SEQUENCE [LARGE SCALE GENOMIC DNA]</scope>
    <source>
        <strain evidence="3 4">ZS9-10</strain>
    </source>
</reference>
<comment type="caution">
    <text evidence="3">The sequence shown here is derived from an EMBL/GenBank/DDBJ whole genome shotgun (WGS) entry which is preliminary data.</text>
</comment>
<dbReference type="RefSeq" id="WP_317639451.1">
    <property type="nucleotide sequence ID" value="NZ_JAPMIV010000007.1"/>
</dbReference>
<dbReference type="Pfam" id="PF01844">
    <property type="entry name" value="HNH"/>
    <property type="match status" value="1"/>
</dbReference>
<accession>A0ABU4DNX3</accession>
<dbReference type="InterPro" id="IPR003325">
    <property type="entry name" value="TerD"/>
</dbReference>
<dbReference type="SMART" id="SM00507">
    <property type="entry name" value="HNHc"/>
    <property type="match status" value="1"/>
</dbReference>
<dbReference type="InterPro" id="IPR003615">
    <property type="entry name" value="HNH_nuc"/>
</dbReference>
<dbReference type="Gene3D" id="1.10.30.50">
    <property type="match status" value="1"/>
</dbReference>
<proteinExistence type="predicted"/>
<evidence type="ECO:0000313" key="3">
    <source>
        <dbReference type="EMBL" id="MDV6374133.1"/>
    </source>
</evidence>
<feature type="domain" description="HNH nuclease" evidence="2">
    <location>
        <begin position="485"/>
        <end position="535"/>
    </location>
</feature>
<sequence length="541" mass="60076">MIQQLQRGQRLTLDGLTSQPQLVLRAHLPGMDAADLSVFGLDEARQLADDRYLIFYNQTASPEQAITLNPAESSFRIDLARLPLGIHRLVFVATTDEQPFSALRRGTASLMDEHGDSVHFNVEGELFREERALILLEVYRYQGKWRVTGVGQGFSGGLQAILESVGGEVLGQEETPLPTPGPSATPGHSASRTPDNFSIPPLSAWEALQSAPARAATDARACQKCGRRGSIFSPLKLNTEGLCRECVHGHQEALRRFRTRFLAACADGIMEYHEWQDLQRTVFQEELDAKVALDFVRSDALRLMERTLTLAYSDGIISCQEESDFGDLARLLRIPSGLLAPLQSEMVDLRAATSIREGHLPTAQTTVILDAGEMAHLEVPATFRHVTATRSREIVGRMVVTNRQIYFIGSAGEGGWNVQYSKILRIEERPDGVNLELSVKKGSGTYHHVSKPLILSATLDALVRLHKRLLLMPQTERASRSIQQHVKIAVFDRDRGKCVQCGDNNYLEYDHVIPHSLGGASTENNLQLLCRRCNLQKSNKI</sequence>
<dbReference type="Gene3D" id="3.40.50.1820">
    <property type="entry name" value="alpha/beta hydrolase"/>
    <property type="match status" value="1"/>
</dbReference>
<evidence type="ECO:0000313" key="4">
    <source>
        <dbReference type="Proteomes" id="UP001276150"/>
    </source>
</evidence>
<dbReference type="Proteomes" id="UP001276150">
    <property type="component" value="Unassembled WGS sequence"/>
</dbReference>
<dbReference type="InterPro" id="IPR051324">
    <property type="entry name" value="Stress/Tellurium_Resist"/>
</dbReference>